<dbReference type="PATRIC" id="fig|45065.4.peg.1664"/>
<feature type="region of interest" description="Disordered" evidence="1">
    <location>
        <begin position="1"/>
        <end position="41"/>
    </location>
</feature>
<accession>A0A0W0TS87</accession>
<dbReference type="RefSeq" id="WP_028386820.1">
    <property type="nucleotide sequence ID" value="NZ_CAAAHN010000023.1"/>
</dbReference>
<evidence type="ECO:0000256" key="1">
    <source>
        <dbReference type="SAM" id="MobiDB-lite"/>
    </source>
</evidence>
<comment type="caution">
    <text evidence="3">The sequence shown here is derived from an EMBL/GenBank/DDBJ whole genome shotgun (WGS) entry which is preliminary data.</text>
</comment>
<evidence type="ECO:0000256" key="2">
    <source>
        <dbReference type="SAM" id="Phobius"/>
    </source>
</evidence>
<keyword evidence="2" id="KW-1133">Transmembrane helix</keyword>
<feature type="transmembrane region" description="Helical" evidence="2">
    <location>
        <begin position="49"/>
        <end position="67"/>
    </location>
</feature>
<feature type="compositionally biased region" description="Basic and acidic residues" evidence="1">
    <location>
        <begin position="1"/>
        <end position="18"/>
    </location>
</feature>
<dbReference type="EMBL" id="LNYC01000063">
    <property type="protein sequence ID" value="KTC98457.1"/>
    <property type="molecule type" value="Genomic_DNA"/>
</dbReference>
<keyword evidence="2" id="KW-0812">Transmembrane</keyword>
<organism evidence="3 4">
    <name type="scientific">Legionella geestiana</name>
    <dbReference type="NCBI Taxonomy" id="45065"/>
    <lineage>
        <taxon>Bacteria</taxon>
        <taxon>Pseudomonadati</taxon>
        <taxon>Pseudomonadota</taxon>
        <taxon>Gammaproteobacteria</taxon>
        <taxon>Legionellales</taxon>
        <taxon>Legionellaceae</taxon>
        <taxon>Legionella</taxon>
    </lineage>
</organism>
<name>A0A0W0TS87_9GAMM</name>
<dbReference type="Proteomes" id="UP000054785">
    <property type="component" value="Unassembled WGS sequence"/>
</dbReference>
<proteinExistence type="predicted"/>
<dbReference type="AlphaFoldDB" id="A0A0W0TS87"/>
<sequence>MTKHDKVPGRQRGTDGLDRSQQARRAQTFLPPPSPAPASENRVLTGRNVGYFAVFVALLAFGASLHARSAALPDTCPAPDSSANDIETQGGMVSLDTLLAVFNQTATSVTESVQHQSFAAVKQETVFADMEPLAARESKSHSRSHRKHKPRLPTPKEARVLLERQKQVDEELRARAAMDGRTRAPAAVSELGSHIRFFARESELVPVNPKNPKHQALVDAINRASGCDIYAVTPVNKELMAAYRTRETSDCHWETVDTISCFSASGVTARLDELKEDASNYWKGFFISGFNLALNGFNNCPAKKDLPDTLHAGTDGLYLPDGRFNHENFDSLLAFARHVQGGRDDILLESTLTKFADVQEAYRAGDKRSKSCIPFWDSLKRWAQTQAAQKAREEVLGSSYPTSEPLTATYTTVDKDGKAVKVTEPCIQSALYMLFLADTPAYFEVAKRERSEAASSVDIETQTPSPR</sequence>
<feature type="compositionally biased region" description="Basic residues" evidence="1">
    <location>
        <begin position="141"/>
        <end position="151"/>
    </location>
</feature>
<feature type="region of interest" description="Disordered" evidence="1">
    <location>
        <begin position="134"/>
        <end position="156"/>
    </location>
</feature>
<keyword evidence="2" id="KW-0472">Membrane</keyword>
<dbReference type="STRING" id="45065.Lgee_1534"/>
<reference evidence="3 4" key="1">
    <citation type="submission" date="2015-11" db="EMBL/GenBank/DDBJ databases">
        <title>Genomic analysis of 38 Legionella species identifies large and diverse effector repertoires.</title>
        <authorList>
            <person name="Burstein D."/>
            <person name="Amaro F."/>
            <person name="Zusman T."/>
            <person name="Lifshitz Z."/>
            <person name="Cohen O."/>
            <person name="Gilbert J.A."/>
            <person name="Pupko T."/>
            <person name="Shuman H.A."/>
            <person name="Segal G."/>
        </authorList>
    </citation>
    <scope>NUCLEOTIDE SEQUENCE [LARGE SCALE GENOMIC DNA]</scope>
    <source>
        <strain evidence="3 4">ATCC 49504</strain>
    </source>
</reference>
<gene>
    <name evidence="3" type="ORF">Lgee_1534</name>
</gene>
<keyword evidence="4" id="KW-1185">Reference proteome</keyword>
<evidence type="ECO:0000313" key="3">
    <source>
        <dbReference type="EMBL" id="KTC98457.1"/>
    </source>
</evidence>
<protein>
    <submittedName>
        <fullName evidence="3">Uncharacterized protein</fullName>
    </submittedName>
</protein>
<evidence type="ECO:0000313" key="4">
    <source>
        <dbReference type="Proteomes" id="UP000054785"/>
    </source>
</evidence>